<comment type="caution">
    <text evidence="11">The sequence shown here is derived from an EMBL/GenBank/DDBJ whole genome shotgun (WGS) entry which is preliminary data.</text>
</comment>
<organism evidence="11 12">
    <name type="scientific">Dissophora globulifera</name>
    <dbReference type="NCBI Taxonomy" id="979702"/>
    <lineage>
        <taxon>Eukaryota</taxon>
        <taxon>Fungi</taxon>
        <taxon>Fungi incertae sedis</taxon>
        <taxon>Mucoromycota</taxon>
        <taxon>Mortierellomycotina</taxon>
        <taxon>Mortierellomycetes</taxon>
        <taxon>Mortierellales</taxon>
        <taxon>Mortierellaceae</taxon>
        <taxon>Dissophora</taxon>
    </lineage>
</organism>
<feature type="region of interest" description="Disordered" evidence="9">
    <location>
        <begin position="523"/>
        <end position="555"/>
    </location>
</feature>
<evidence type="ECO:0000313" key="11">
    <source>
        <dbReference type="EMBL" id="KAG0311763.1"/>
    </source>
</evidence>
<evidence type="ECO:0000256" key="8">
    <source>
        <dbReference type="PROSITE-ProRule" id="PRU00094"/>
    </source>
</evidence>
<dbReference type="OrthoDB" id="515401at2759"/>
<evidence type="ECO:0000259" key="10">
    <source>
        <dbReference type="PROSITE" id="PS50114"/>
    </source>
</evidence>
<gene>
    <name evidence="11" type="ORF">BGZ99_009927</name>
</gene>
<dbReference type="PANTHER" id="PTHR10071">
    <property type="entry name" value="TRANSCRIPTION FACTOR GATA FAMILY MEMBER"/>
    <property type="match status" value="1"/>
</dbReference>
<dbReference type="PRINTS" id="PR00619">
    <property type="entry name" value="GATAZNFINGER"/>
</dbReference>
<evidence type="ECO:0000256" key="3">
    <source>
        <dbReference type="ARBA" id="ARBA00022771"/>
    </source>
</evidence>
<dbReference type="PROSITE" id="PS00344">
    <property type="entry name" value="GATA_ZN_FINGER_1"/>
    <property type="match status" value="1"/>
</dbReference>
<dbReference type="AlphaFoldDB" id="A0A9P6R4K1"/>
<feature type="domain" description="GATA-type" evidence="10">
    <location>
        <begin position="295"/>
        <end position="353"/>
    </location>
</feature>
<evidence type="ECO:0000256" key="2">
    <source>
        <dbReference type="ARBA" id="ARBA00022723"/>
    </source>
</evidence>
<feature type="region of interest" description="Disordered" evidence="9">
    <location>
        <begin position="220"/>
        <end position="262"/>
    </location>
</feature>
<dbReference type="SMART" id="SM00401">
    <property type="entry name" value="ZnF_GATA"/>
    <property type="match status" value="2"/>
</dbReference>
<protein>
    <recommendedName>
        <fullName evidence="10">GATA-type domain-containing protein</fullName>
    </recommendedName>
</protein>
<proteinExistence type="predicted"/>
<evidence type="ECO:0000256" key="4">
    <source>
        <dbReference type="ARBA" id="ARBA00022833"/>
    </source>
</evidence>
<dbReference type="GO" id="GO:0008270">
    <property type="term" value="F:zinc ion binding"/>
    <property type="evidence" value="ECO:0007669"/>
    <property type="project" value="UniProtKB-KW"/>
</dbReference>
<feature type="compositionally biased region" description="Low complexity" evidence="9">
    <location>
        <begin position="622"/>
        <end position="639"/>
    </location>
</feature>
<dbReference type="SUPFAM" id="SSF57716">
    <property type="entry name" value="Glucocorticoid receptor-like (DNA-binding domain)"/>
    <property type="match status" value="2"/>
</dbReference>
<evidence type="ECO:0000256" key="5">
    <source>
        <dbReference type="ARBA" id="ARBA00023015"/>
    </source>
</evidence>
<keyword evidence="2" id="KW-0479">Metal-binding</keyword>
<dbReference type="PANTHER" id="PTHR10071:SF335">
    <property type="entry name" value="IRON-SENSING TRANSCRIPTIONAL REPRESSOR-RELATED"/>
    <property type="match status" value="1"/>
</dbReference>
<feature type="region of interest" description="Disordered" evidence="9">
    <location>
        <begin position="361"/>
        <end position="399"/>
    </location>
</feature>
<keyword evidence="4" id="KW-0862">Zinc</keyword>
<dbReference type="GO" id="GO:0000978">
    <property type="term" value="F:RNA polymerase II cis-regulatory region sequence-specific DNA binding"/>
    <property type="evidence" value="ECO:0007669"/>
    <property type="project" value="TreeGrafter"/>
</dbReference>
<dbReference type="EMBL" id="JAAAIP010000881">
    <property type="protein sequence ID" value="KAG0311763.1"/>
    <property type="molecule type" value="Genomic_DNA"/>
</dbReference>
<accession>A0A9P6R4K1</accession>
<feature type="region of interest" description="Disordered" evidence="9">
    <location>
        <begin position="619"/>
        <end position="639"/>
    </location>
</feature>
<evidence type="ECO:0000256" key="6">
    <source>
        <dbReference type="ARBA" id="ARBA00023163"/>
    </source>
</evidence>
<dbReference type="GO" id="GO:0045944">
    <property type="term" value="P:positive regulation of transcription by RNA polymerase II"/>
    <property type="evidence" value="ECO:0007669"/>
    <property type="project" value="TreeGrafter"/>
</dbReference>
<keyword evidence="5" id="KW-0805">Transcription regulation</keyword>
<feature type="domain" description="GATA-type" evidence="10">
    <location>
        <begin position="438"/>
        <end position="491"/>
    </location>
</feature>
<dbReference type="CDD" id="cd00202">
    <property type="entry name" value="ZnF_GATA"/>
    <property type="match status" value="2"/>
</dbReference>
<dbReference type="GO" id="GO:0005634">
    <property type="term" value="C:nucleus"/>
    <property type="evidence" value="ECO:0007669"/>
    <property type="project" value="UniProtKB-SubCell"/>
</dbReference>
<dbReference type="GO" id="GO:0000122">
    <property type="term" value="P:negative regulation of transcription by RNA polymerase II"/>
    <property type="evidence" value="ECO:0007669"/>
    <property type="project" value="TreeGrafter"/>
</dbReference>
<name>A0A9P6R4K1_9FUNG</name>
<evidence type="ECO:0000256" key="9">
    <source>
        <dbReference type="SAM" id="MobiDB-lite"/>
    </source>
</evidence>
<dbReference type="GO" id="GO:0000981">
    <property type="term" value="F:DNA-binding transcription factor activity, RNA polymerase II-specific"/>
    <property type="evidence" value="ECO:0007669"/>
    <property type="project" value="TreeGrafter"/>
</dbReference>
<dbReference type="Pfam" id="PF00320">
    <property type="entry name" value="GATA"/>
    <property type="match status" value="2"/>
</dbReference>
<dbReference type="InterPro" id="IPR013088">
    <property type="entry name" value="Znf_NHR/GATA"/>
</dbReference>
<keyword evidence="12" id="KW-1185">Reference proteome</keyword>
<keyword evidence="3 8" id="KW-0863">Zinc-finger</keyword>
<keyword evidence="6" id="KW-0804">Transcription</keyword>
<evidence type="ECO:0000256" key="7">
    <source>
        <dbReference type="ARBA" id="ARBA00023242"/>
    </source>
</evidence>
<evidence type="ECO:0000313" key="12">
    <source>
        <dbReference type="Proteomes" id="UP000738325"/>
    </source>
</evidence>
<comment type="subcellular location">
    <subcellularLocation>
        <location evidence="1">Nucleus</location>
    </subcellularLocation>
</comment>
<dbReference type="InterPro" id="IPR039355">
    <property type="entry name" value="Transcription_factor_GATA"/>
</dbReference>
<feature type="region of interest" description="Disordered" evidence="9">
    <location>
        <begin position="169"/>
        <end position="192"/>
    </location>
</feature>
<evidence type="ECO:0000256" key="1">
    <source>
        <dbReference type="ARBA" id="ARBA00004123"/>
    </source>
</evidence>
<reference evidence="11" key="1">
    <citation type="journal article" date="2020" name="Fungal Divers.">
        <title>Resolving the Mortierellaceae phylogeny through synthesis of multi-gene phylogenetics and phylogenomics.</title>
        <authorList>
            <person name="Vandepol N."/>
            <person name="Liber J."/>
            <person name="Desiro A."/>
            <person name="Na H."/>
            <person name="Kennedy M."/>
            <person name="Barry K."/>
            <person name="Grigoriev I.V."/>
            <person name="Miller A.N."/>
            <person name="O'Donnell K."/>
            <person name="Stajich J.E."/>
            <person name="Bonito G."/>
        </authorList>
    </citation>
    <scope>NUCLEOTIDE SEQUENCE</scope>
    <source>
        <strain evidence="11">REB-010B</strain>
    </source>
</reference>
<feature type="compositionally biased region" description="Low complexity" evidence="9">
    <location>
        <begin position="536"/>
        <end position="545"/>
    </location>
</feature>
<feature type="compositionally biased region" description="Low complexity" evidence="9">
    <location>
        <begin position="366"/>
        <end position="390"/>
    </location>
</feature>
<dbReference type="Proteomes" id="UP000738325">
    <property type="component" value="Unassembled WGS sequence"/>
</dbReference>
<sequence>MFPAHATLPTPASSALNEWFTDAAAADDLLLPQDIATYTTFPEDGLSPVLPLDSFLPPPPPSSPSSAALGAFAFHEYAPMPATDPMFQNMLPDTSSTITDETAHHAMLLHAYLAAQTQEILAQQQHQQQHQQQQSQQQHVQQWMLSSVPFTAIDYNTINDNDAHFQLVKQQQHQDKETRRAEHAQSMAAKIQQADADNLARYLAEQTQLQIKRECSVETAMDHDSVSAPQSPAPSSPSSFESSDDKSTASSPTFTQRSLSPDVASAVSDKNISLSSAMAATATSAATASGSSKGSSRQLVCFNCQVTQTPLWRRTPDRKHSLCNACGLYYKQYGAHRPLNARHKLSTILADIRLATMPYARPSNQASRSSSPTSPTSASAAADSASSSSDSDSDSGRQGFATSFSDLSMMYSEALMLPPTPKTTPATSTAAPLPATIAKQGIECVNCSQTQTPLWRKNEAGEPICNACGLYAKLHHRDRPVTMRKTSITRRRRDWGGNLAHRAQVQVQALALAHAQALAQVPQVAVGDSEEENPRQQQQQQQQQPQPQPQPQDCSSAMIEEPTMVNNVAQNLSSNMILDGDKFAGVVEQMNAHQMNRFLSILETRCGVLRQRILASAEAKAESAGPLSPSSSASTAMFL</sequence>
<keyword evidence="7" id="KW-0539">Nucleus</keyword>
<dbReference type="PROSITE" id="PS50114">
    <property type="entry name" value="GATA_ZN_FINGER_2"/>
    <property type="match status" value="2"/>
</dbReference>
<feature type="compositionally biased region" description="Basic and acidic residues" evidence="9">
    <location>
        <begin position="172"/>
        <end position="183"/>
    </location>
</feature>
<dbReference type="InterPro" id="IPR000679">
    <property type="entry name" value="Znf_GATA"/>
</dbReference>
<dbReference type="Gene3D" id="3.30.50.10">
    <property type="entry name" value="Erythroid Transcription Factor GATA-1, subunit A"/>
    <property type="match status" value="2"/>
</dbReference>